<accession>A0A151CI01</accession>
<proteinExistence type="predicted"/>
<evidence type="ECO:0000313" key="1">
    <source>
        <dbReference type="EMBL" id="KYJ86883.1"/>
    </source>
</evidence>
<dbReference type="Pfam" id="PF11015">
    <property type="entry name" value="DUF2853"/>
    <property type="match status" value="1"/>
</dbReference>
<gene>
    <name evidence="1" type="ORF">AS592_08650</name>
</gene>
<dbReference type="SUPFAM" id="SSF158587">
    <property type="entry name" value="Jann4075-like"/>
    <property type="match status" value="1"/>
</dbReference>
<dbReference type="STRING" id="1630136.AS592_08650"/>
<sequence>MSKKVEKIALYSEAAKELNLNLSDALIINVTTHLGPSIYKKDAEIVSCSDSTELETVKKNFLQKKLGLDEDDATLDAAIKKACEAMGSSNSRKYRVLFYALLAKEFGKEDVYA</sequence>
<dbReference type="InterPro" id="IPR023154">
    <property type="entry name" value="Jann4075-like_sf"/>
</dbReference>
<protein>
    <recommendedName>
        <fullName evidence="3">DUF2853 domain-containing protein</fullName>
    </recommendedName>
</protein>
<dbReference type="Proteomes" id="UP000075359">
    <property type="component" value="Unassembled WGS sequence"/>
</dbReference>
<dbReference type="OrthoDB" id="9812542at2"/>
<dbReference type="RefSeq" id="WP_067330415.1">
    <property type="nucleotide sequence ID" value="NZ_LNKT01000012.1"/>
</dbReference>
<reference evidence="1 2" key="1">
    <citation type="submission" date="2015-11" db="EMBL/GenBank/DDBJ databases">
        <title>Draft genome of Sulfurovum riftiae 1812E, a member of the Epsilonproteobacteria isolated from the tube of the deep-sea hydrothermal vent tubewom Riftia pachyptila.</title>
        <authorList>
            <person name="Vetriani C."/>
            <person name="Giovannelli D."/>
        </authorList>
    </citation>
    <scope>NUCLEOTIDE SEQUENCE [LARGE SCALE GENOMIC DNA]</scope>
    <source>
        <strain evidence="1 2">1812E</strain>
    </source>
</reference>
<dbReference type="Gene3D" id="1.10.238.120">
    <property type="entry name" value="Jann4075-like"/>
    <property type="match status" value="1"/>
</dbReference>
<dbReference type="AlphaFoldDB" id="A0A151CI01"/>
<evidence type="ECO:0008006" key="3">
    <source>
        <dbReference type="Google" id="ProtNLM"/>
    </source>
</evidence>
<evidence type="ECO:0000313" key="2">
    <source>
        <dbReference type="Proteomes" id="UP000075359"/>
    </source>
</evidence>
<name>A0A151CI01_9BACT</name>
<comment type="caution">
    <text evidence="1">The sequence shown here is derived from an EMBL/GenBank/DDBJ whole genome shotgun (WGS) entry which is preliminary data.</text>
</comment>
<dbReference type="InterPro" id="IPR021274">
    <property type="entry name" value="DUF2853"/>
</dbReference>
<dbReference type="EMBL" id="LNKT01000012">
    <property type="protein sequence ID" value="KYJ86883.1"/>
    <property type="molecule type" value="Genomic_DNA"/>
</dbReference>
<keyword evidence="2" id="KW-1185">Reference proteome</keyword>
<organism evidence="1 2">
    <name type="scientific">Sulfurovum riftiae</name>
    <dbReference type="NCBI Taxonomy" id="1630136"/>
    <lineage>
        <taxon>Bacteria</taxon>
        <taxon>Pseudomonadati</taxon>
        <taxon>Campylobacterota</taxon>
        <taxon>Epsilonproteobacteria</taxon>
        <taxon>Campylobacterales</taxon>
        <taxon>Sulfurovaceae</taxon>
        <taxon>Sulfurovum</taxon>
    </lineage>
</organism>